<dbReference type="GO" id="GO:0006813">
    <property type="term" value="P:potassium ion transport"/>
    <property type="evidence" value="ECO:0007669"/>
    <property type="project" value="InterPro"/>
</dbReference>
<dbReference type="InterPro" id="IPR058776">
    <property type="entry name" value="KhtT-like_N"/>
</dbReference>
<dbReference type="SUPFAM" id="SSF116726">
    <property type="entry name" value="TrkA C-terminal domain-like"/>
    <property type="match status" value="1"/>
</dbReference>
<sequence>MIVRVRVEQTPLPGIGVRHDLVTSSGRTVGVVSHRNGRRDLVLYDVDDPDACLASIPLTDDEAEALADVLGASLMLGQLAGLRQQAAGLLTEQIGLGAGSPFVGRKLGDTRARTRTGSSIVAVMRDREVIASPGPSFVFEPNDVVVAVGTREGLDGVTAILAGDDDG</sequence>
<dbReference type="PIRSF" id="PIRSF005028">
    <property type="entry name" value="KhtT"/>
    <property type="match status" value="1"/>
</dbReference>
<name>A0A285JWK0_9ACTN</name>
<feature type="domain" description="RCK C-terminal" evidence="1">
    <location>
        <begin position="79"/>
        <end position="163"/>
    </location>
</feature>
<evidence type="ECO:0000313" key="2">
    <source>
        <dbReference type="EMBL" id="SNY63461.1"/>
    </source>
</evidence>
<dbReference type="InterPro" id="IPR050144">
    <property type="entry name" value="AAE_transporter"/>
</dbReference>
<protein>
    <submittedName>
        <fullName evidence="2">TrkA domain protein</fullName>
    </submittedName>
</protein>
<dbReference type="Pfam" id="PF25991">
    <property type="entry name" value="KhtT_N"/>
    <property type="match status" value="1"/>
</dbReference>
<evidence type="ECO:0000259" key="1">
    <source>
        <dbReference type="PROSITE" id="PS51202"/>
    </source>
</evidence>
<dbReference type="AlphaFoldDB" id="A0A285JWK0"/>
<dbReference type="PANTHER" id="PTHR30445">
    <property type="entry name" value="K(+)_H(+) ANTIPORTER SUBUNIT KHTT"/>
    <property type="match status" value="1"/>
</dbReference>
<dbReference type="PROSITE" id="PS51202">
    <property type="entry name" value="RCK_C"/>
    <property type="match status" value="1"/>
</dbReference>
<dbReference type="Pfam" id="PF02080">
    <property type="entry name" value="TrkA_C"/>
    <property type="match status" value="1"/>
</dbReference>
<gene>
    <name evidence="2" type="ORF">SAMN05421748_12586</name>
</gene>
<dbReference type="InterPro" id="IPR036721">
    <property type="entry name" value="RCK_C_sf"/>
</dbReference>
<evidence type="ECO:0000313" key="3">
    <source>
        <dbReference type="Proteomes" id="UP000219612"/>
    </source>
</evidence>
<reference evidence="2 3" key="1">
    <citation type="submission" date="2017-09" db="EMBL/GenBank/DDBJ databases">
        <authorList>
            <person name="Ehlers B."/>
            <person name="Leendertz F.H."/>
        </authorList>
    </citation>
    <scope>NUCLEOTIDE SEQUENCE [LARGE SCALE GENOMIC DNA]</scope>
    <source>
        <strain evidence="2 3">CGMCC 4.6857</strain>
    </source>
</reference>
<dbReference type="Proteomes" id="UP000219612">
    <property type="component" value="Unassembled WGS sequence"/>
</dbReference>
<organism evidence="2 3">
    <name type="scientific">Paractinoplanes atraurantiacus</name>
    <dbReference type="NCBI Taxonomy" id="1036182"/>
    <lineage>
        <taxon>Bacteria</taxon>
        <taxon>Bacillati</taxon>
        <taxon>Actinomycetota</taxon>
        <taxon>Actinomycetes</taxon>
        <taxon>Micromonosporales</taxon>
        <taxon>Micromonosporaceae</taxon>
        <taxon>Paractinoplanes</taxon>
    </lineage>
</organism>
<proteinExistence type="predicted"/>
<dbReference type="InterPro" id="IPR006037">
    <property type="entry name" value="RCK_C"/>
</dbReference>
<dbReference type="InterPro" id="IPR026278">
    <property type="entry name" value="KhtT"/>
</dbReference>
<dbReference type="PANTHER" id="PTHR30445:SF8">
    <property type="entry name" value="K(+)_H(+) ANTIPORTER SUBUNIT KHTT"/>
    <property type="match status" value="1"/>
</dbReference>
<keyword evidence="3" id="KW-1185">Reference proteome</keyword>
<dbReference type="Gene3D" id="3.30.70.1450">
    <property type="entry name" value="Regulator of K+ conductance, C-terminal domain"/>
    <property type="match status" value="1"/>
</dbReference>
<accession>A0A285JWK0</accession>
<dbReference type="GO" id="GO:0008324">
    <property type="term" value="F:monoatomic cation transmembrane transporter activity"/>
    <property type="evidence" value="ECO:0007669"/>
    <property type="project" value="InterPro"/>
</dbReference>
<dbReference type="EMBL" id="OBDY01000025">
    <property type="protein sequence ID" value="SNY63461.1"/>
    <property type="molecule type" value="Genomic_DNA"/>
</dbReference>